<feature type="transmembrane region" description="Helical" evidence="2">
    <location>
        <begin position="342"/>
        <end position="362"/>
    </location>
</feature>
<keyword evidence="2" id="KW-0472">Membrane</keyword>
<dbReference type="PANTHER" id="PTHR35043:SF7">
    <property type="entry name" value="TRANSCRIPTION FACTOR DOMAIN-CONTAINING PROTEIN"/>
    <property type="match status" value="1"/>
</dbReference>
<organism evidence="3 4">
    <name type="scientific">Candolleomyces aberdarensis</name>
    <dbReference type="NCBI Taxonomy" id="2316362"/>
    <lineage>
        <taxon>Eukaryota</taxon>
        <taxon>Fungi</taxon>
        <taxon>Dikarya</taxon>
        <taxon>Basidiomycota</taxon>
        <taxon>Agaricomycotina</taxon>
        <taxon>Agaricomycetes</taxon>
        <taxon>Agaricomycetidae</taxon>
        <taxon>Agaricales</taxon>
        <taxon>Agaricineae</taxon>
        <taxon>Psathyrellaceae</taxon>
        <taxon>Candolleomyces</taxon>
    </lineage>
</organism>
<sequence>MWTRFRARLALFGWVLLTPELVMFLACRQWLGARYIKKKMIELERKTPKAPSSDEVGQEQDSQEKQEKGGVQLVSAQSEAESTGERTQGEARDGVHSPQVQKEAQSGEEKSKQEKERKTREQAMKDNRKWDMTAAHYLQMGGILFRNKNSDRFLDPIKLIHNPSWPYSEALNALFDPNRHYLGTKEIADRSKGDAVSKALVIVQTTWFACQFVARMIEGLDVTELEAVTLAYAVLNAVMFFFWWDKPLDTQRPIVIDLPGEPTEGATDPFIEEDKGNEQQKGGVLQTIWKLLTWAPKSIIQSVGNMMESISINKSIDSFSSAPLYYAAIPLPKKHRDEKDEIGPYCGLAIVMCFLAAAFGAIHCISWSSSFPMPLLQTMWRVSCLYITISPLLFAVGPAVQWFTVVHERHFEGLEWLIKKVEDYATSNVWVDLMIGTPYSVARCLLAVIAIWGLWHISATGHQEVSWANFVPHI</sequence>
<feature type="transmembrane region" description="Helical" evidence="2">
    <location>
        <begin position="225"/>
        <end position="244"/>
    </location>
</feature>
<feature type="region of interest" description="Disordered" evidence="1">
    <location>
        <begin position="45"/>
        <end position="127"/>
    </location>
</feature>
<keyword evidence="2" id="KW-1133">Transmembrane helix</keyword>
<proteinExistence type="predicted"/>
<keyword evidence="2" id="KW-0812">Transmembrane</keyword>
<dbReference type="Proteomes" id="UP000290288">
    <property type="component" value="Unassembled WGS sequence"/>
</dbReference>
<feature type="compositionally biased region" description="Basic and acidic residues" evidence="1">
    <location>
        <begin position="83"/>
        <end position="95"/>
    </location>
</feature>
<evidence type="ECO:0000313" key="3">
    <source>
        <dbReference type="EMBL" id="RXW21777.1"/>
    </source>
</evidence>
<feature type="compositionally biased region" description="Basic and acidic residues" evidence="1">
    <location>
        <begin position="105"/>
        <end position="127"/>
    </location>
</feature>
<accession>A0A4Q2DNS7</accession>
<name>A0A4Q2DNS7_9AGAR</name>
<reference evidence="3 4" key="1">
    <citation type="submission" date="2019-01" db="EMBL/GenBank/DDBJ databases">
        <title>Draft genome sequence of Psathyrella aberdarensis IHI B618.</title>
        <authorList>
            <person name="Buettner E."/>
            <person name="Kellner H."/>
        </authorList>
    </citation>
    <scope>NUCLEOTIDE SEQUENCE [LARGE SCALE GENOMIC DNA]</scope>
    <source>
        <strain evidence="3 4">IHI B618</strain>
    </source>
</reference>
<dbReference type="OrthoDB" id="9451547at2759"/>
<dbReference type="AlphaFoldDB" id="A0A4Q2DNS7"/>
<dbReference type="PANTHER" id="PTHR35043">
    <property type="entry name" value="TRANSCRIPTION FACTOR DOMAIN-CONTAINING PROTEIN"/>
    <property type="match status" value="1"/>
</dbReference>
<comment type="caution">
    <text evidence="3">The sequence shown here is derived from an EMBL/GenBank/DDBJ whole genome shotgun (WGS) entry which is preliminary data.</text>
</comment>
<feature type="transmembrane region" description="Helical" evidence="2">
    <location>
        <begin position="433"/>
        <end position="455"/>
    </location>
</feature>
<protein>
    <submittedName>
        <fullName evidence="3">Uncharacterized protein</fullName>
    </submittedName>
</protein>
<evidence type="ECO:0000313" key="4">
    <source>
        <dbReference type="Proteomes" id="UP000290288"/>
    </source>
</evidence>
<gene>
    <name evidence="3" type="ORF">EST38_g4053</name>
</gene>
<feature type="transmembrane region" description="Helical" evidence="2">
    <location>
        <begin position="383"/>
        <end position="404"/>
    </location>
</feature>
<evidence type="ECO:0000256" key="2">
    <source>
        <dbReference type="SAM" id="Phobius"/>
    </source>
</evidence>
<evidence type="ECO:0000256" key="1">
    <source>
        <dbReference type="SAM" id="MobiDB-lite"/>
    </source>
</evidence>
<dbReference type="STRING" id="2316362.A0A4Q2DNS7"/>
<keyword evidence="4" id="KW-1185">Reference proteome</keyword>
<feature type="transmembrane region" description="Helical" evidence="2">
    <location>
        <begin position="12"/>
        <end position="31"/>
    </location>
</feature>
<dbReference type="EMBL" id="SDEE01000095">
    <property type="protein sequence ID" value="RXW21777.1"/>
    <property type="molecule type" value="Genomic_DNA"/>
</dbReference>